<dbReference type="PANTHER" id="PTHR36112:SF1">
    <property type="entry name" value="RIBOSOMAL RNA SMALL SUBUNIT METHYLTRANSFERASE J"/>
    <property type="match status" value="1"/>
</dbReference>
<evidence type="ECO:0008006" key="3">
    <source>
        <dbReference type="Google" id="ProtNLM"/>
    </source>
</evidence>
<evidence type="ECO:0000313" key="1">
    <source>
        <dbReference type="EMBL" id="KEZ52941.1"/>
    </source>
</evidence>
<name>A0A084H029_METID</name>
<gene>
    <name evidence="1" type="ORF">GS18_0208965</name>
</gene>
<reference evidence="1 2" key="1">
    <citation type="journal article" date="2005" name="Int. J. Syst. Evol. Microbiol.">
        <title>Bacillus cibi sp. nov., isolated from jeotgal, a traditional Korean fermented seafood.</title>
        <authorList>
            <person name="Yoon J.H."/>
            <person name="Lee C.H."/>
            <person name="Oh T.K."/>
        </authorList>
    </citation>
    <scope>NUCLEOTIDE SEQUENCE [LARGE SCALE GENOMIC DNA]</scope>
    <source>
        <strain evidence="1 2">DSM 16189</strain>
    </source>
</reference>
<comment type="caution">
    <text evidence="1">The sequence shown here is derived from an EMBL/GenBank/DDBJ whole genome shotgun (WGS) entry which is preliminary data.</text>
</comment>
<dbReference type="PANTHER" id="PTHR36112">
    <property type="entry name" value="RIBOSOMAL RNA SMALL SUBUNIT METHYLTRANSFERASE J"/>
    <property type="match status" value="1"/>
</dbReference>
<dbReference type="InterPro" id="IPR029063">
    <property type="entry name" value="SAM-dependent_MTases_sf"/>
</dbReference>
<accession>A0A084H029</accession>
<organism evidence="1 2">
    <name type="scientific">Metabacillus indicus</name>
    <name type="common">Bacillus indicus</name>
    <dbReference type="NCBI Taxonomy" id="246786"/>
    <lineage>
        <taxon>Bacteria</taxon>
        <taxon>Bacillati</taxon>
        <taxon>Bacillota</taxon>
        <taxon>Bacilli</taxon>
        <taxon>Bacillales</taxon>
        <taxon>Bacillaceae</taxon>
        <taxon>Metabacillus</taxon>
    </lineage>
</organism>
<dbReference type="STRING" id="246786.GS18_0208965"/>
<dbReference type="OrthoDB" id="1653798at2"/>
<dbReference type="Pfam" id="PF04445">
    <property type="entry name" value="SAM_MT"/>
    <property type="match status" value="1"/>
</dbReference>
<dbReference type="GO" id="GO:0008990">
    <property type="term" value="F:rRNA (guanine-N2-)-methyltransferase activity"/>
    <property type="evidence" value="ECO:0007669"/>
    <property type="project" value="InterPro"/>
</dbReference>
<evidence type="ECO:0000313" key="2">
    <source>
        <dbReference type="Proteomes" id="UP000028549"/>
    </source>
</evidence>
<proteinExistence type="predicted"/>
<sequence>MIVTTAGRTNPSMIRLAEGIANDLKAAYISRKKQSVQTLSEVHGDVLVVGKNRLEWHKKGGEEPFFFHPNSAMFRLKRLQKGEHDPLIAAADLKPGDTFLDCTLGLGSDSITASYAVGEKGNVTAAEANPLVAYLVEKGLETWETGVDEFDACMRRIQVESRNHVDLLKELDANSYDVVYFDPMFEEAITESDGIGQLRALSEYSPITEDTVKEAKRIAAKRVVLKDHWKSPSFEKLGFQILKRKSAKFHYGVIETKDL</sequence>
<protein>
    <recommendedName>
        <fullName evidence="3">SAM-dependent methyltransferase</fullName>
    </recommendedName>
</protein>
<dbReference type="Proteomes" id="UP000028549">
    <property type="component" value="Unassembled WGS sequence"/>
</dbReference>
<dbReference type="AlphaFoldDB" id="A0A084H029"/>
<dbReference type="SUPFAM" id="SSF53335">
    <property type="entry name" value="S-adenosyl-L-methionine-dependent methyltransferases"/>
    <property type="match status" value="1"/>
</dbReference>
<keyword evidence="2" id="KW-1185">Reference proteome</keyword>
<dbReference type="RefSeq" id="WP_029565986.1">
    <property type="nucleotide sequence ID" value="NZ_JNVC02000004.1"/>
</dbReference>
<dbReference type="EMBL" id="JNVC02000004">
    <property type="protein sequence ID" value="KEZ52941.1"/>
    <property type="molecule type" value="Genomic_DNA"/>
</dbReference>
<dbReference type="InterPro" id="IPR007536">
    <property type="entry name" value="16SrRNA_methylTrfase_J"/>
</dbReference>
<dbReference type="Gene3D" id="3.40.50.150">
    <property type="entry name" value="Vaccinia Virus protein VP39"/>
    <property type="match status" value="1"/>
</dbReference>